<dbReference type="SUPFAM" id="SSF55811">
    <property type="entry name" value="Nudix"/>
    <property type="match status" value="1"/>
</dbReference>
<evidence type="ECO:0000313" key="4">
    <source>
        <dbReference type="EMBL" id="GGE29542.1"/>
    </source>
</evidence>
<reference evidence="4" key="1">
    <citation type="journal article" date="2014" name="Int. J. Syst. Evol. Microbiol.">
        <title>Complete genome sequence of Corynebacterium casei LMG S-19264T (=DSM 44701T), isolated from a smear-ripened cheese.</title>
        <authorList>
            <consortium name="US DOE Joint Genome Institute (JGI-PGF)"/>
            <person name="Walter F."/>
            <person name="Albersmeier A."/>
            <person name="Kalinowski J."/>
            <person name="Ruckert C."/>
        </authorList>
    </citation>
    <scope>NUCLEOTIDE SEQUENCE</scope>
    <source>
        <strain evidence="4">CGMCC 1.15533</strain>
    </source>
</reference>
<comment type="cofactor">
    <cofactor evidence="1">
        <name>Mg(2+)</name>
        <dbReference type="ChEBI" id="CHEBI:18420"/>
    </cofactor>
</comment>
<dbReference type="AlphaFoldDB" id="A0A917A5T2"/>
<dbReference type="Pfam" id="PF00293">
    <property type="entry name" value="NUDIX"/>
    <property type="match status" value="1"/>
</dbReference>
<accession>A0A917A5T2</accession>
<sequence>MSVQLIAHALLKHQGRYLVIKRSMIKRGEVNTYPGYYDIPGGRVEYLELPRKAARRESMEEVNQDVQLGAIVHEDSNVDEEKKLVFTRLVYEATLVSERPIILDPEEHSDYRWIESLKELKDELYVPYLAALLPKG</sequence>
<protein>
    <submittedName>
        <fullName evidence="4">DNA mismatch repair protein MutT</fullName>
    </submittedName>
</protein>
<comment type="caution">
    <text evidence="4">The sequence shown here is derived from an EMBL/GenBank/DDBJ whole genome shotgun (WGS) entry which is preliminary data.</text>
</comment>
<evidence type="ECO:0000256" key="2">
    <source>
        <dbReference type="ARBA" id="ARBA00022801"/>
    </source>
</evidence>
<dbReference type="CDD" id="cd02883">
    <property type="entry name" value="NUDIX_Hydrolase"/>
    <property type="match status" value="1"/>
</dbReference>
<gene>
    <name evidence="4" type="ORF">GCM10011510_08550</name>
</gene>
<dbReference type="EMBL" id="BMJN01000010">
    <property type="protein sequence ID" value="GGE29542.1"/>
    <property type="molecule type" value="Genomic_DNA"/>
</dbReference>
<dbReference type="PANTHER" id="PTHR43046">
    <property type="entry name" value="GDP-MANNOSE MANNOSYL HYDROLASE"/>
    <property type="match status" value="1"/>
</dbReference>
<name>A0A917A5T2_9STRE</name>
<dbReference type="GO" id="GO:0016787">
    <property type="term" value="F:hydrolase activity"/>
    <property type="evidence" value="ECO:0007669"/>
    <property type="project" value="UniProtKB-KW"/>
</dbReference>
<evidence type="ECO:0000313" key="5">
    <source>
        <dbReference type="Proteomes" id="UP000660801"/>
    </source>
</evidence>
<dbReference type="Proteomes" id="UP000660801">
    <property type="component" value="Unassembled WGS sequence"/>
</dbReference>
<evidence type="ECO:0000259" key="3">
    <source>
        <dbReference type="PROSITE" id="PS51462"/>
    </source>
</evidence>
<dbReference type="RefSeq" id="WP_068993817.1">
    <property type="nucleotide sequence ID" value="NZ_BMJN01000010.1"/>
</dbReference>
<dbReference type="InterPro" id="IPR020084">
    <property type="entry name" value="NUDIX_hydrolase_CS"/>
</dbReference>
<proteinExistence type="predicted"/>
<dbReference type="PANTHER" id="PTHR43046:SF14">
    <property type="entry name" value="MUTT_NUDIX FAMILY PROTEIN"/>
    <property type="match status" value="1"/>
</dbReference>
<dbReference type="OrthoDB" id="9816289at2"/>
<reference evidence="4" key="2">
    <citation type="submission" date="2020-09" db="EMBL/GenBank/DDBJ databases">
        <authorList>
            <person name="Sun Q."/>
            <person name="Zhou Y."/>
        </authorList>
    </citation>
    <scope>NUCLEOTIDE SEQUENCE</scope>
    <source>
        <strain evidence="4">CGMCC 1.15533</strain>
    </source>
</reference>
<organism evidence="4 5">
    <name type="scientific">Streptococcus himalayensis</name>
    <dbReference type="NCBI Taxonomy" id="1888195"/>
    <lineage>
        <taxon>Bacteria</taxon>
        <taxon>Bacillati</taxon>
        <taxon>Bacillota</taxon>
        <taxon>Bacilli</taxon>
        <taxon>Lactobacillales</taxon>
        <taxon>Streptococcaceae</taxon>
        <taxon>Streptococcus</taxon>
    </lineage>
</organism>
<evidence type="ECO:0000256" key="1">
    <source>
        <dbReference type="ARBA" id="ARBA00001946"/>
    </source>
</evidence>
<dbReference type="PROSITE" id="PS00893">
    <property type="entry name" value="NUDIX_BOX"/>
    <property type="match status" value="1"/>
</dbReference>
<feature type="domain" description="Nudix hydrolase" evidence="3">
    <location>
        <begin position="1"/>
        <end position="136"/>
    </location>
</feature>
<dbReference type="Gene3D" id="3.90.79.10">
    <property type="entry name" value="Nucleoside Triphosphate Pyrophosphohydrolase"/>
    <property type="match status" value="1"/>
</dbReference>
<dbReference type="PROSITE" id="PS51462">
    <property type="entry name" value="NUDIX"/>
    <property type="match status" value="1"/>
</dbReference>
<dbReference type="InterPro" id="IPR000086">
    <property type="entry name" value="NUDIX_hydrolase_dom"/>
</dbReference>
<dbReference type="InterPro" id="IPR015797">
    <property type="entry name" value="NUDIX_hydrolase-like_dom_sf"/>
</dbReference>
<keyword evidence="2" id="KW-0378">Hydrolase</keyword>
<keyword evidence="5" id="KW-1185">Reference proteome</keyword>